<feature type="transmembrane region" description="Helical" evidence="6">
    <location>
        <begin position="337"/>
        <end position="359"/>
    </location>
</feature>
<dbReference type="Proteomes" id="UP000521872">
    <property type="component" value="Unassembled WGS sequence"/>
</dbReference>
<dbReference type="GO" id="GO:0016020">
    <property type="term" value="C:membrane"/>
    <property type="evidence" value="ECO:0007669"/>
    <property type="project" value="UniProtKB-SubCell"/>
</dbReference>
<feature type="transmembrane region" description="Helical" evidence="6">
    <location>
        <begin position="300"/>
        <end position="325"/>
    </location>
</feature>
<accession>A0A8H4R2B9</accession>
<gene>
    <name evidence="7" type="ORF">D9613_009307</name>
</gene>
<proteinExistence type="predicted"/>
<reference evidence="7 8" key="1">
    <citation type="submission" date="2019-12" db="EMBL/GenBank/DDBJ databases">
        <authorList>
            <person name="Floudas D."/>
            <person name="Bentzer J."/>
            <person name="Ahren D."/>
            <person name="Johansson T."/>
            <person name="Persson P."/>
            <person name="Tunlid A."/>
        </authorList>
    </citation>
    <scope>NUCLEOTIDE SEQUENCE [LARGE SCALE GENOMIC DNA]</scope>
    <source>
        <strain evidence="7 8">CBS 102.39</strain>
    </source>
</reference>
<keyword evidence="2 6" id="KW-0812">Transmembrane</keyword>
<protein>
    <submittedName>
        <fullName evidence="7">Uncharacterized protein</fullName>
    </submittedName>
</protein>
<dbReference type="PANTHER" id="PTHR23507:SF1">
    <property type="entry name" value="FI18259P1-RELATED"/>
    <property type="match status" value="1"/>
</dbReference>
<feature type="transmembrane region" description="Helical" evidence="6">
    <location>
        <begin position="470"/>
        <end position="492"/>
    </location>
</feature>
<keyword evidence="3 6" id="KW-1133">Transmembrane helix</keyword>
<evidence type="ECO:0000256" key="6">
    <source>
        <dbReference type="SAM" id="Phobius"/>
    </source>
</evidence>
<evidence type="ECO:0000256" key="5">
    <source>
        <dbReference type="SAM" id="MobiDB-lite"/>
    </source>
</evidence>
<dbReference type="Gene3D" id="1.20.1250.20">
    <property type="entry name" value="MFS general substrate transporter like domains"/>
    <property type="match status" value="2"/>
</dbReference>
<keyword evidence="8" id="KW-1185">Reference proteome</keyword>
<comment type="caution">
    <text evidence="7">The sequence shown here is derived from an EMBL/GenBank/DDBJ whole genome shotgun (WGS) entry which is preliminary data.</text>
</comment>
<keyword evidence="4 6" id="KW-0472">Membrane</keyword>
<dbReference type="Pfam" id="PF07690">
    <property type="entry name" value="MFS_1"/>
    <property type="match status" value="2"/>
</dbReference>
<evidence type="ECO:0000256" key="3">
    <source>
        <dbReference type="ARBA" id="ARBA00022989"/>
    </source>
</evidence>
<name>A0A8H4R2B9_9AGAR</name>
<evidence type="ECO:0000313" key="7">
    <source>
        <dbReference type="EMBL" id="KAF4622114.1"/>
    </source>
</evidence>
<feature type="transmembrane region" description="Helical" evidence="6">
    <location>
        <begin position="88"/>
        <end position="111"/>
    </location>
</feature>
<dbReference type="GO" id="GO:0022857">
    <property type="term" value="F:transmembrane transporter activity"/>
    <property type="evidence" value="ECO:0007669"/>
    <property type="project" value="InterPro"/>
</dbReference>
<feature type="transmembrane region" description="Helical" evidence="6">
    <location>
        <begin position="218"/>
        <end position="239"/>
    </location>
</feature>
<evidence type="ECO:0000313" key="8">
    <source>
        <dbReference type="Proteomes" id="UP000521872"/>
    </source>
</evidence>
<dbReference type="SUPFAM" id="SSF103473">
    <property type="entry name" value="MFS general substrate transporter"/>
    <property type="match status" value="2"/>
</dbReference>
<feature type="transmembrane region" description="Helical" evidence="6">
    <location>
        <begin position="147"/>
        <end position="172"/>
    </location>
</feature>
<dbReference type="AlphaFoldDB" id="A0A8H4R2B9"/>
<feature type="transmembrane region" description="Helical" evidence="6">
    <location>
        <begin position="498"/>
        <end position="516"/>
    </location>
</feature>
<feature type="region of interest" description="Disordered" evidence="5">
    <location>
        <begin position="1"/>
        <end position="23"/>
    </location>
</feature>
<evidence type="ECO:0000256" key="1">
    <source>
        <dbReference type="ARBA" id="ARBA00004141"/>
    </source>
</evidence>
<comment type="subcellular location">
    <subcellularLocation>
        <location evidence="1">Membrane</location>
        <topology evidence="1">Multi-pass membrane protein</topology>
    </subcellularLocation>
</comment>
<organism evidence="7 8">
    <name type="scientific">Agrocybe pediades</name>
    <dbReference type="NCBI Taxonomy" id="84607"/>
    <lineage>
        <taxon>Eukaryota</taxon>
        <taxon>Fungi</taxon>
        <taxon>Dikarya</taxon>
        <taxon>Basidiomycota</taxon>
        <taxon>Agaricomycotina</taxon>
        <taxon>Agaricomycetes</taxon>
        <taxon>Agaricomycetidae</taxon>
        <taxon>Agaricales</taxon>
        <taxon>Agaricineae</taxon>
        <taxon>Strophariaceae</taxon>
        <taxon>Agrocybe</taxon>
    </lineage>
</organism>
<feature type="transmembrane region" description="Helical" evidence="6">
    <location>
        <begin position="123"/>
        <end position="141"/>
    </location>
</feature>
<dbReference type="PANTHER" id="PTHR23507">
    <property type="entry name" value="ZGC:174356"/>
    <property type="match status" value="1"/>
</dbReference>
<dbReference type="InterPro" id="IPR011701">
    <property type="entry name" value="MFS"/>
</dbReference>
<dbReference type="InterPro" id="IPR036259">
    <property type="entry name" value="MFS_trans_sf"/>
</dbReference>
<dbReference type="EMBL" id="JAACJL010000002">
    <property type="protein sequence ID" value="KAF4622114.1"/>
    <property type="molecule type" value="Genomic_DNA"/>
</dbReference>
<sequence length="548" mass="59190">MPQLDRSTSRSRARSPSKDKAPRFSPTALIIPIAIASRLAPMLAATTNFTVMQNVACRIWYILHSPGDIPTIGPIPDELCRIPDVDRYYTVLSSILATLDGIGTVVSCGAYGYLSSRLGRKPILVTALLLSVAAQLAIMTSQHVVDWLQILLFAVGVLCSISAQPPAMIYVINMYIVDVSGAEERTAALSKIAGWTALGSAVSFSLGGTLTAKTKDTTAVYLLAATILLLACLYVIYLVPESFPADKREELRREREAQNPTAGERTLRQKINSYFSVVLEPLKQLKPSYNPITGKRNMRLVYCAIHIFIVAVADGYAVLSMILYFTTQHHYTPAQTGYVLTTINGCSTIMLTAFVPLIVRTLRPLYARRQPIALPDDEELPATSSETTFSAQEDVVSEVSDHLDVHVTIGSWVVESLAFIAVGLATTLASQLAAVASIGLGAGRTPVFRSLVAASVDPLKQGEALASIEMIASTGLIFSPVIMGSIFTATVATAPRTIFYVHALISVLGASVLFLVKDSDRFQKQEHEAEQPIALDTQNEDAVDVLQG</sequence>
<evidence type="ECO:0000256" key="4">
    <source>
        <dbReference type="ARBA" id="ARBA00023136"/>
    </source>
</evidence>
<evidence type="ECO:0000256" key="2">
    <source>
        <dbReference type="ARBA" id="ARBA00022692"/>
    </source>
</evidence>